<gene>
    <name evidence="2" type="ORF">SAMN02745220_05139</name>
</gene>
<dbReference type="STRING" id="1121416.SAMN02745220_05139"/>
<evidence type="ECO:0000313" key="2">
    <source>
        <dbReference type="EMBL" id="SHO53473.1"/>
    </source>
</evidence>
<accession>A0A1M7YLG4</accession>
<reference evidence="2 3" key="1">
    <citation type="submission" date="2016-12" db="EMBL/GenBank/DDBJ databases">
        <authorList>
            <person name="Song W.-J."/>
            <person name="Kurnit D.M."/>
        </authorList>
    </citation>
    <scope>NUCLEOTIDE SEQUENCE [LARGE SCALE GENOMIC DNA]</scope>
    <source>
        <strain evidence="2 3">DSM 18488</strain>
    </source>
</reference>
<organism evidence="2 3">
    <name type="scientific">Desulfopila aestuarii DSM 18488</name>
    <dbReference type="NCBI Taxonomy" id="1121416"/>
    <lineage>
        <taxon>Bacteria</taxon>
        <taxon>Pseudomonadati</taxon>
        <taxon>Thermodesulfobacteriota</taxon>
        <taxon>Desulfobulbia</taxon>
        <taxon>Desulfobulbales</taxon>
        <taxon>Desulfocapsaceae</taxon>
        <taxon>Desulfopila</taxon>
    </lineage>
</organism>
<name>A0A1M7YLG4_9BACT</name>
<sequence length="136" mass="15666">MVPEKKNTTTQNSDSASNQRPRLSREDILEKKISMAKERGSRVLKINSPLGSIMFNVLRQFDQAYASFKGKLGEPGGISYEIGAELMERAREITMDFSELTKELSRRVDFRYYTPDELKHFQQVEKTNEEQKTATP</sequence>
<evidence type="ECO:0000313" key="3">
    <source>
        <dbReference type="Proteomes" id="UP000184603"/>
    </source>
</evidence>
<dbReference type="EMBL" id="FRFE01000056">
    <property type="protein sequence ID" value="SHO53473.1"/>
    <property type="molecule type" value="Genomic_DNA"/>
</dbReference>
<evidence type="ECO:0000256" key="1">
    <source>
        <dbReference type="SAM" id="MobiDB-lite"/>
    </source>
</evidence>
<dbReference type="Proteomes" id="UP000184603">
    <property type="component" value="Unassembled WGS sequence"/>
</dbReference>
<dbReference type="OrthoDB" id="5431921at2"/>
<feature type="compositionally biased region" description="Polar residues" evidence="1">
    <location>
        <begin position="8"/>
        <end position="21"/>
    </location>
</feature>
<dbReference type="RefSeq" id="WP_073617036.1">
    <property type="nucleotide sequence ID" value="NZ_FRFE01000056.1"/>
</dbReference>
<feature type="region of interest" description="Disordered" evidence="1">
    <location>
        <begin position="1"/>
        <end position="27"/>
    </location>
</feature>
<dbReference type="AlphaFoldDB" id="A0A1M7YLG4"/>
<keyword evidence="3" id="KW-1185">Reference proteome</keyword>
<proteinExistence type="predicted"/>
<protein>
    <submittedName>
        <fullName evidence="2">Uncharacterized protein</fullName>
    </submittedName>
</protein>